<organism evidence="1 2">
    <name type="scientific">Candidatus Nanohalococcus occultus</name>
    <dbReference type="NCBI Taxonomy" id="2978047"/>
    <lineage>
        <taxon>Archaea</taxon>
        <taxon>Candidatus Nanohalarchaeota</taxon>
        <taxon>Candidatus Nanohalarchaeota incertae sedis</taxon>
        <taxon>Candidatus Nanohalococcus</taxon>
    </lineage>
</organism>
<evidence type="ECO:0000313" key="2">
    <source>
        <dbReference type="Proteomes" id="UP001218034"/>
    </source>
</evidence>
<sequence length="337" mass="38759">MGKHERGWVEATERITAKLVNGNNVTEDLEEEGRRELAESLAQRISQDFSESLELEHAGNSYDSLGDFIAKDDGKTYIEAKFVRKTGTLANPGQDVLTEFDLVENAESWSGFREKIGFPEKVEKELKKYPDYPEDMPEWKYKTARYKRAKHLKDVINASRGPTAKKAREVLEDESSSDNQKLAAEIIQEIVQKDREEKLKYLEHLASKEQNSENVKKFVFLLLCGYHTQGKIEQQFSRDVEDITQFLQDKSYEIYSVDKNSADVSVKTPSEVLEDLISADIGLEFDKENTKVEITANSAERSDTVLEMAYNWKNKFQGIQNPSINVFEGRYLKNKDW</sequence>
<reference evidence="1 2" key="1">
    <citation type="submission" date="2022-09" db="EMBL/GenBank/DDBJ databases">
        <title>Xylan utilization by haloarchaea-nanohaloarchaea associations.</title>
        <authorList>
            <person name="Yakimov M."/>
        </authorList>
    </citation>
    <scope>NUCLEOTIDE SEQUENCE [LARGE SCALE GENOMIC DNA]</scope>
    <source>
        <strain evidence="1 2">SVXNc</strain>
    </source>
</reference>
<evidence type="ECO:0000313" key="1">
    <source>
        <dbReference type="EMBL" id="WEL19506.1"/>
    </source>
</evidence>
<gene>
    <name evidence="1" type="ORF">SVXNc_0486</name>
</gene>
<dbReference type="GeneID" id="90589922"/>
<evidence type="ECO:0008006" key="3">
    <source>
        <dbReference type="Google" id="ProtNLM"/>
    </source>
</evidence>
<dbReference type="EMBL" id="CP104395">
    <property type="protein sequence ID" value="WEL19506.1"/>
    <property type="molecule type" value="Genomic_DNA"/>
</dbReference>
<dbReference type="RefSeq" id="WP_347722375.1">
    <property type="nucleotide sequence ID" value="NZ_CP104395.1"/>
</dbReference>
<accession>A0ABY8CIJ8</accession>
<keyword evidence="2" id="KW-1185">Reference proteome</keyword>
<proteinExistence type="predicted"/>
<dbReference type="Proteomes" id="UP001218034">
    <property type="component" value="Chromosome"/>
</dbReference>
<name>A0ABY8CIJ8_9ARCH</name>
<protein>
    <recommendedName>
        <fullName evidence="3">Restriction endonuclease</fullName>
    </recommendedName>
</protein>